<protein>
    <submittedName>
        <fullName evidence="2">Uncharacterized protein</fullName>
    </submittedName>
</protein>
<evidence type="ECO:0000313" key="3">
    <source>
        <dbReference type="Proteomes" id="UP000799770"/>
    </source>
</evidence>
<gene>
    <name evidence="2" type="ORF">BDV96DRAFT_367160</name>
</gene>
<feature type="compositionally biased region" description="Acidic residues" evidence="1">
    <location>
        <begin position="67"/>
        <end position="77"/>
    </location>
</feature>
<organism evidence="2 3">
    <name type="scientific">Lophiotrema nucula</name>
    <dbReference type="NCBI Taxonomy" id="690887"/>
    <lineage>
        <taxon>Eukaryota</taxon>
        <taxon>Fungi</taxon>
        <taxon>Dikarya</taxon>
        <taxon>Ascomycota</taxon>
        <taxon>Pezizomycotina</taxon>
        <taxon>Dothideomycetes</taxon>
        <taxon>Pleosporomycetidae</taxon>
        <taxon>Pleosporales</taxon>
        <taxon>Lophiotremataceae</taxon>
        <taxon>Lophiotrema</taxon>
    </lineage>
</organism>
<feature type="region of interest" description="Disordered" evidence="1">
    <location>
        <begin position="61"/>
        <end position="124"/>
    </location>
</feature>
<keyword evidence="3" id="KW-1185">Reference proteome</keyword>
<feature type="region of interest" description="Disordered" evidence="1">
    <location>
        <begin position="265"/>
        <end position="285"/>
    </location>
</feature>
<feature type="compositionally biased region" description="Basic and acidic residues" evidence="1">
    <location>
        <begin position="150"/>
        <end position="163"/>
    </location>
</feature>
<name>A0A6A5ZJ91_9PLEO</name>
<evidence type="ECO:0000256" key="1">
    <source>
        <dbReference type="SAM" id="MobiDB-lite"/>
    </source>
</evidence>
<accession>A0A6A5ZJ91</accession>
<feature type="region of interest" description="Disordered" evidence="1">
    <location>
        <begin position="327"/>
        <end position="346"/>
    </location>
</feature>
<sequence length="378" mass="42533">MLLEYLRSRGGLSELRQEAEATGGSLDGANISLLQALSTNPINASRASRVHTNDRISRSAEGNIFSDGDEDEFDIVIEPEQRRRTSRRRRSRPTDLDGQEQNSTNRHEQLLRRAADRSAERRRQRAEQFYADMEAFRQEQAQRGGSVRTSQDRTLESDPRETNLRTIQEQISDMLAMRQANPQALSQQEHHINQEGANLEHDAMRQHFQQGVQRSAMPQASPPLPTPEVNVSRPTLNVRALTRSQTARSLRDSAIQSAEASLAAGTASQVARSRGQRQASDRDSLRALEEATQRIASTREQRYQDTERRSIRPPTIFRWAREGRPVRGNRVTPATGSTLPGDAPLHDIDAWNRAQRAGLTIAQLPPRSESRPGDTLMD</sequence>
<evidence type="ECO:0000313" key="2">
    <source>
        <dbReference type="EMBL" id="KAF2118913.1"/>
    </source>
</evidence>
<dbReference type="Proteomes" id="UP000799770">
    <property type="component" value="Unassembled WGS sequence"/>
</dbReference>
<feature type="compositionally biased region" description="Basic and acidic residues" evidence="1">
    <location>
        <begin position="105"/>
        <end position="121"/>
    </location>
</feature>
<feature type="compositionally biased region" description="Polar residues" evidence="1">
    <location>
        <begin position="139"/>
        <end position="149"/>
    </location>
</feature>
<feature type="region of interest" description="Disordered" evidence="1">
    <location>
        <begin position="137"/>
        <end position="164"/>
    </location>
</feature>
<reference evidence="2" key="1">
    <citation type="journal article" date="2020" name="Stud. Mycol.">
        <title>101 Dothideomycetes genomes: a test case for predicting lifestyles and emergence of pathogens.</title>
        <authorList>
            <person name="Haridas S."/>
            <person name="Albert R."/>
            <person name="Binder M."/>
            <person name="Bloem J."/>
            <person name="Labutti K."/>
            <person name="Salamov A."/>
            <person name="Andreopoulos B."/>
            <person name="Baker S."/>
            <person name="Barry K."/>
            <person name="Bills G."/>
            <person name="Bluhm B."/>
            <person name="Cannon C."/>
            <person name="Castanera R."/>
            <person name="Culley D."/>
            <person name="Daum C."/>
            <person name="Ezra D."/>
            <person name="Gonzalez J."/>
            <person name="Henrissat B."/>
            <person name="Kuo A."/>
            <person name="Liang C."/>
            <person name="Lipzen A."/>
            <person name="Lutzoni F."/>
            <person name="Magnuson J."/>
            <person name="Mondo S."/>
            <person name="Nolan M."/>
            <person name="Ohm R."/>
            <person name="Pangilinan J."/>
            <person name="Park H.-J."/>
            <person name="Ramirez L."/>
            <person name="Alfaro M."/>
            <person name="Sun H."/>
            <person name="Tritt A."/>
            <person name="Yoshinaga Y."/>
            <person name="Zwiers L.-H."/>
            <person name="Turgeon B."/>
            <person name="Goodwin S."/>
            <person name="Spatafora J."/>
            <person name="Crous P."/>
            <person name="Grigoriev I."/>
        </authorList>
    </citation>
    <scope>NUCLEOTIDE SEQUENCE</scope>
    <source>
        <strain evidence="2">CBS 627.86</strain>
    </source>
</reference>
<dbReference type="EMBL" id="ML977316">
    <property type="protein sequence ID" value="KAF2118913.1"/>
    <property type="molecule type" value="Genomic_DNA"/>
</dbReference>
<proteinExistence type="predicted"/>
<dbReference type="AlphaFoldDB" id="A0A6A5ZJ91"/>